<dbReference type="Gramene" id="KMS64866">
    <property type="protein sequence ID" value="KMS64866"/>
    <property type="gene ID" value="BVRB_041870"/>
</dbReference>
<accession>A0A0J7YMP7</accession>
<protein>
    <submittedName>
        <fullName evidence="1">Uncharacterized protein</fullName>
    </submittedName>
</protein>
<dbReference type="Proteomes" id="UP000035740">
    <property type="component" value="Unassembled WGS sequence"/>
</dbReference>
<evidence type="ECO:0000313" key="1">
    <source>
        <dbReference type="EMBL" id="KMS64866.1"/>
    </source>
</evidence>
<keyword evidence="2" id="KW-1185">Reference proteome</keyword>
<sequence length="56" mass="6058">DQVRLCAAGALGFCYQSEPGHDLGVFIVSDCFCPLGRSLDNHYAGRCIARLQSPTK</sequence>
<dbReference type="AlphaFoldDB" id="A0A0J7YMP7"/>
<dbReference type="EMBL" id="KQ120161">
    <property type="protein sequence ID" value="KMS64866.1"/>
    <property type="molecule type" value="Genomic_DNA"/>
</dbReference>
<name>A0A0J7YMP7_BETVV</name>
<feature type="non-terminal residue" evidence="1">
    <location>
        <position position="1"/>
    </location>
</feature>
<proteinExistence type="predicted"/>
<dbReference type="SUPFAM" id="SSF57567">
    <property type="entry name" value="Serine protease inhibitors"/>
    <property type="match status" value="1"/>
</dbReference>
<evidence type="ECO:0000313" key="2">
    <source>
        <dbReference type="Proteomes" id="UP000035740"/>
    </source>
</evidence>
<reference evidence="1 2" key="1">
    <citation type="journal article" date="2014" name="Nature">
        <title>The genome of the recently domesticated crop plant sugar beet (Beta vulgaris).</title>
        <authorList>
            <person name="Dohm J.C."/>
            <person name="Minoche A.E."/>
            <person name="Holtgrawe D."/>
            <person name="Capella-Gutierrez S."/>
            <person name="Zakrzewski F."/>
            <person name="Tafer H."/>
            <person name="Rupp O."/>
            <person name="Sorensen T.R."/>
            <person name="Stracke R."/>
            <person name="Reinhardt R."/>
            <person name="Goesmann A."/>
            <person name="Kraft T."/>
            <person name="Schulz B."/>
            <person name="Stadler P.F."/>
            <person name="Schmidt T."/>
            <person name="Gabaldon T."/>
            <person name="Lehrach H."/>
            <person name="Weisshaar B."/>
            <person name="Himmelbauer H."/>
        </authorList>
    </citation>
    <scope>NUCLEOTIDE SEQUENCE [LARGE SCALE GENOMIC DNA]</scope>
    <source>
        <tissue evidence="1">Taproot</tissue>
    </source>
</reference>
<gene>
    <name evidence="1" type="ORF">BVRB_041870</name>
</gene>
<dbReference type="InterPro" id="IPR036084">
    <property type="entry name" value="Ser_inhib-like_sf"/>
</dbReference>
<organism evidence="1 2">
    <name type="scientific">Beta vulgaris subsp. vulgaris</name>
    <name type="common">Beet</name>
    <dbReference type="NCBI Taxonomy" id="3555"/>
    <lineage>
        <taxon>Eukaryota</taxon>
        <taxon>Viridiplantae</taxon>
        <taxon>Streptophyta</taxon>
        <taxon>Embryophyta</taxon>
        <taxon>Tracheophyta</taxon>
        <taxon>Spermatophyta</taxon>
        <taxon>Magnoliopsida</taxon>
        <taxon>eudicotyledons</taxon>
        <taxon>Gunneridae</taxon>
        <taxon>Pentapetalae</taxon>
        <taxon>Caryophyllales</taxon>
        <taxon>Chenopodiaceae</taxon>
        <taxon>Betoideae</taxon>
        <taxon>Beta</taxon>
    </lineage>
</organism>